<accession>A0A7H9FJ17</accession>
<organism evidence="1 2">
    <name type="scientific">Streptococcus oralis subsp. oralis</name>
    <dbReference type="NCBI Taxonomy" id="1891914"/>
    <lineage>
        <taxon>Bacteria</taxon>
        <taxon>Bacillati</taxon>
        <taxon>Bacillota</taxon>
        <taxon>Bacilli</taxon>
        <taxon>Lactobacillales</taxon>
        <taxon>Streptococcaceae</taxon>
        <taxon>Streptococcus</taxon>
    </lineage>
</organism>
<dbReference type="Proteomes" id="UP000510865">
    <property type="component" value="Chromosome"/>
</dbReference>
<proteinExistence type="predicted"/>
<dbReference type="AlphaFoldDB" id="A0A7H9FJ17"/>
<reference evidence="1 2" key="1">
    <citation type="submission" date="2020-05" db="EMBL/GenBank/DDBJ databases">
        <title>A novel sialic acid binding adhesin present in multiple species contributes to the pathogenesis of Infective endocarditis.</title>
        <authorList>
            <person name="Gaytan M.O."/>
            <person name="Singh A.K."/>
            <person name="Woodiga S.A."/>
            <person name="Patel S.A."/>
            <person name="Ann S.-S."/>
            <person name="Vera-Ponce de Leon A."/>
            <person name="McGrath S."/>
            <person name="Miller A."/>
            <person name="Bush J."/>
            <person name="van der Linden M."/>
            <person name="Magrini V."/>
            <person name="Wilson R.K."/>
            <person name="Kitten T."/>
            <person name="King S.J."/>
        </authorList>
    </citation>
    <scope>NUCLEOTIDE SEQUENCE [LARGE SCALE GENOMIC DNA]</scope>
    <source>
        <strain evidence="1 2">SN51445</strain>
    </source>
</reference>
<sequence>MLTIYFSDDIEQKNTMENWLNNRQVAFLSCDYKDIDKDTLLSFASKTPDFFILLKPAFLRYKLDYKTTLSEFLELVSNNKLKTLRFPIAVKDGEIFADVGIEDLGSFIPRKQRKLERTHIFAKAEKLDEGRRFWRNFEVVRKQSELRWFELNELLFADVSDNLGEIKKAKDRFFKYKNNKQIPPEDIIEKIQKIFLIERFVLFQKSAPDLQNF</sequence>
<evidence type="ECO:0000313" key="2">
    <source>
        <dbReference type="Proteomes" id="UP000510865"/>
    </source>
</evidence>
<dbReference type="RefSeq" id="WP_180833095.1">
    <property type="nucleotide sequence ID" value="NZ_CP054134.1"/>
</dbReference>
<dbReference type="Gene3D" id="3.40.30.10">
    <property type="entry name" value="Glutaredoxin"/>
    <property type="match status" value="1"/>
</dbReference>
<protein>
    <submittedName>
        <fullName evidence="1">Uncharacterized protein</fullName>
    </submittedName>
</protein>
<name>A0A7H9FJ17_STROR</name>
<gene>
    <name evidence="1" type="ORF">HRE59_05675</name>
</gene>
<dbReference type="EMBL" id="CP054134">
    <property type="protein sequence ID" value="QLL98504.1"/>
    <property type="molecule type" value="Genomic_DNA"/>
</dbReference>
<evidence type="ECO:0000313" key="1">
    <source>
        <dbReference type="EMBL" id="QLL98504.1"/>
    </source>
</evidence>